<proteinExistence type="predicted"/>
<name>A0ABX9TXJ0_9GAMM</name>
<keyword evidence="3" id="KW-1185">Reference proteome</keyword>
<dbReference type="InterPro" id="IPR001296">
    <property type="entry name" value="Glyco_trans_1"/>
</dbReference>
<sequence length="505" mass="57441">EIFNQLAVHYTHRYEIIPVKISEHGRYLEEVKNANLVNIQKHRNQDSDLNDIRPGDLYLSVDLDHAVSLKPEAFDFLRRQGCKTHFVIHDLLPLDLGDNFFSPDSAIAHYNWLNEIAKSNALICVSQSVMQHANYYLNAIPNVNSDLKLGWFHLGANFSNTSANSASSIKKFKDIDFEHPVFFMVGSVEPRKGHLEVIEAMTELWDNGYKGSLVIAGARGWNNELVVEITNASQYKDKRLFWPQKVSDDDLAYLYSKSTALIAASLGEGFGLPIIEAMQHNIGVIARDIPVFKEVTHGTATYFKTTEQLQEVLLSYEKPTEVTVTAFQSWKQSTQQLMSVIENNQYPIEWQRDEKLRIFPLYTGRFDSTAGLRKSDRICSNNTAGLLLWGGYFPLDEGQYTLNILGKSYIDQSVTIKVISLIDDEIVEFAVYPKLQLNSQRSIYDAPELLTSVQFTLSKKLEEVEVYVEVDEENDLYLSSLEIIQLDDSDLDTHPMDAMTLQKSS</sequence>
<feature type="non-terminal residue" evidence="2">
    <location>
        <position position="1"/>
    </location>
</feature>
<evidence type="ECO:0000259" key="1">
    <source>
        <dbReference type="Pfam" id="PF00534"/>
    </source>
</evidence>
<dbReference type="Gene3D" id="3.40.50.2000">
    <property type="entry name" value="Glycogen Phosphorylase B"/>
    <property type="match status" value="1"/>
</dbReference>
<reference evidence="2 3" key="1">
    <citation type="submission" date="2018-09" db="EMBL/GenBank/DDBJ databases">
        <title>The draft genome of Acinetobacter sp. strains.</title>
        <authorList>
            <person name="Qin J."/>
            <person name="Feng Y."/>
            <person name="Zong Z."/>
        </authorList>
    </citation>
    <scope>NUCLEOTIDE SEQUENCE [LARGE SCALE GENOMIC DNA]</scope>
    <source>
        <strain evidence="2 3">WCHAc060005</strain>
    </source>
</reference>
<feature type="domain" description="Glycosyl transferase family 1" evidence="1">
    <location>
        <begin position="170"/>
        <end position="296"/>
    </location>
</feature>
<dbReference type="Proteomes" id="UP000280271">
    <property type="component" value="Unassembled WGS sequence"/>
</dbReference>
<comment type="caution">
    <text evidence="2">The sequence shown here is derived from an EMBL/GenBank/DDBJ whole genome shotgun (WGS) entry which is preliminary data.</text>
</comment>
<dbReference type="EMBL" id="RCHC01000005">
    <property type="protein sequence ID" value="RLL22849.1"/>
    <property type="molecule type" value="Genomic_DNA"/>
</dbReference>
<dbReference type="PANTHER" id="PTHR46401:SF9">
    <property type="entry name" value="MANNOSYLTRANSFERASE A"/>
    <property type="match status" value="1"/>
</dbReference>
<dbReference type="CDD" id="cd03809">
    <property type="entry name" value="GT4_MtfB-like"/>
    <property type="match status" value="1"/>
</dbReference>
<gene>
    <name evidence="2" type="ORF">D9K81_06560</name>
</gene>
<dbReference type="RefSeq" id="WP_147433934.1">
    <property type="nucleotide sequence ID" value="NZ_RCHC01000005.1"/>
</dbReference>
<evidence type="ECO:0000313" key="3">
    <source>
        <dbReference type="Proteomes" id="UP000280271"/>
    </source>
</evidence>
<evidence type="ECO:0000313" key="2">
    <source>
        <dbReference type="EMBL" id="RLL22849.1"/>
    </source>
</evidence>
<dbReference type="Pfam" id="PF00534">
    <property type="entry name" value="Glycos_transf_1"/>
    <property type="match status" value="1"/>
</dbReference>
<protein>
    <submittedName>
        <fullName evidence="2">Glycosyltransferase family 1 protein</fullName>
    </submittedName>
</protein>
<dbReference type="SUPFAM" id="SSF53756">
    <property type="entry name" value="UDP-Glycosyltransferase/glycogen phosphorylase"/>
    <property type="match status" value="1"/>
</dbReference>
<accession>A0ABX9TXJ0</accession>
<organism evidence="2 3">
    <name type="scientific">Acinetobacter chengduensis</name>
    <dbReference type="NCBI Taxonomy" id="2420890"/>
    <lineage>
        <taxon>Bacteria</taxon>
        <taxon>Pseudomonadati</taxon>
        <taxon>Pseudomonadota</taxon>
        <taxon>Gammaproteobacteria</taxon>
        <taxon>Moraxellales</taxon>
        <taxon>Moraxellaceae</taxon>
        <taxon>Acinetobacter</taxon>
    </lineage>
</organism>
<dbReference type="PANTHER" id="PTHR46401">
    <property type="entry name" value="GLYCOSYLTRANSFERASE WBBK-RELATED"/>
    <property type="match status" value="1"/>
</dbReference>